<comment type="caution">
    <text evidence="2">The sequence shown here is derived from an EMBL/GenBank/DDBJ whole genome shotgun (WGS) entry which is preliminary data.</text>
</comment>
<dbReference type="SUPFAM" id="SSF53474">
    <property type="entry name" value="alpha/beta-Hydrolases"/>
    <property type="match status" value="1"/>
</dbReference>
<dbReference type="InterPro" id="IPR029058">
    <property type="entry name" value="AB_hydrolase_fold"/>
</dbReference>
<evidence type="ECO:0000313" key="2">
    <source>
        <dbReference type="EMBL" id="GAA3163631.1"/>
    </source>
</evidence>
<name>A0ABP6P0T3_9ACTN</name>
<organism evidence="2 3">
    <name type="scientific">Streptomyces virens</name>
    <dbReference type="NCBI Taxonomy" id="285572"/>
    <lineage>
        <taxon>Bacteria</taxon>
        <taxon>Bacillati</taxon>
        <taxon>Actinomycetota</taxon>
        <taxon>Actinomycetes</taxon>
        <taxon>Kitasatosporales</taxon>
        <taxon>Streptomycetaceae</taxon>
        <taxon>Streptomyces</taxon>
    </lineage>
</organism>
<dbReference type="Proteomes" id="UP001501866">
    <property type="component" value="Unassembled WGS sequence"/>
</dbReference>
<gene>
    <name evidence="2" type="ORF">GCM10010451_09620</name>
</gene>
<keyword evidence="3" id="KW-1185">Reference proteome</keyword>
<feature type="compositionally biased region" description="Basic residues" evidence="1">
    <location>
        <begin position="279"/>
        <end position="300"/>
    </location>
</feature>
<protein>
    <submittedName>
        <fullName evidence="2">Uncharacterized protein</fullName>
    </submittedName>
</protein>
<sequence length="300" mass="32495">MSRVVVVHGVERQLDTADTMLAEIAPAWRGGVGLALRRDPTLGRLSDDDIACAGYGDLYRQTGTRGEPYDRAEDVEPGFEAELLETWWREAARLDPGIPGPDTGGRTVRALAPLPVVPSAILPVAPFLWTGFAAPARLTRTRFFGAVSDRLLISNLKQVRHYFTEPELRDAVRARAAELITSDTRVVVGHSLGSVVAYEVLCALRPERPPLTLVTLGSPLTCAFSSPSGADMLPMTHHVECVAILEPPAKGAVTCGLLAPRTSAPRAYASVLYQPTHRTAARSPRRPTRRRPGPGLRSRS</sequence>
<proteinExistence type="predicted"/>
<dbReference type="RefSeq" id="WP_161176252.1">
    <property type="nucleotide sequence ID" value="NZ_BAAAUH010000004.1"/>
</dbReference>
<dbReference type="Gene3D" id="3.40.50.1820">
    <property type="entry name" value="alpha/beta hydrolase"/>
    <property type="match status" value="1"/>
</dbReference>
<evidence type="ECO:0000256" key="1">
    <source>
        <dbReference type="SAM" id="MobiDB-lite"/>
    </source>
</evidence>
<dbReference type="EMBL" id="BAAAUH010000004">
    <property type="protein sequence ID" value="GAA3163631.1"/>
    <property type="molecule type" value="Genomic_DNA"/>
</dbReference>
<accession>A0ABP6P0T3</accession>
<evidence type="ECO:0000313" key="3">
    <source>
        <dbReference type="Proteomes" id="UP001501866"/>
    </source>
</evidence>
<feature type="region of interest" description="Disordered" evidence="1">
    <location>
        <begin position="271"/>
        <end position="300"/>
    </location>
</feature>
<reference evidence="3" key="1">
    <citation type="journal article" date="2019" name="Int. J. Syst. Evol. Microbiol.">
        <title>The Global Catalogue of Microorganisms (GCM) 10K type strain sequencing project: providing services to taxonomists for standard genome sequencing and annotation.</title>
        <authorList>
            <consortium name="The Broad Institute Genomics Platform"/>
            <consortium name="The Broad Institute Genome Sequencing Center for Infectious Disease"/>
            <person name="Wu L."/>
            <person name="Ma J."/>
        </authorList>
    </citation>
    <scope>NUCLEOTIDE SEQUENCE [LARGE SCALE GENOMIC DNA]</scope>
    <source>
        <strain evidence="3">JCM 9095</strain>
    </source>
</reference>